<dbReference type="InterPro" id="IPR036397">
    <property type="entry name" value="RNaseH_sf"/>
</dbReference>
<dbReference type="AlphaFoldDB" id="A0A0B7NE47"/>
<dbReference type="Gene3D" id="3.30.420.10">
    <property type="entry name" value="Ribonuclease H-like superfamily/Ribonuclease H"/>
    <property type="match status" value="1"/>
</dbReference>
<proteinExistence type="predicted"/>
<gene>
    <name evidence="1" type="primary">PARPA_11053.1 scaffold 42248</name>
</gene>
<evidence type="ECO:0008006" key="3">
    <source>
        <dbReference type="Google" id="ProtNLM"/>
    </source>
</evidence>
<name>A0A0B7NE47_9FUNG</name>
<dbReference type="EMBL" id="LN733282">
    <property type="protein sequence ID" value="CEP16776.1"/>
    <property type="molecule type" value="Genomic_DNA"/>
</dbReference>
<organism evidence="1 2">
    <name type="scientific">Parasitella parasitica</name>
    <dbReference type="NCBI Taxonomy" id="35722"/>
    <lineage>
        <taxon>Eukaryota</taxon>
        <taxon>Fungi</taxon>
        <taxon>Fungi incertae sedis</taxon>
        <taxon>Mucoromycota</taxon>
        <taxon>Mucoromycotina</taxon>
        <taxon>Mucoromycetes</taxon>
        <taxon>Mucorales</taxon>
        <taxon>Mucorineae</taxon>
        <taxon>Mucoraceae</taxon>
        <taxon>Parasitella</taxon>
    </lineage>
</organism>
<dbReference type="Proteomes" id="UP000054107">
    <property type="component" value="Unassembled WGS sequence"/>
</dbReference>
<evidence type="ECO:0000313" key="1">
    <source>
        <dbReference type="EMBL" id="CEP16776.1"/>
    </source>
</evidence>
<keyword evidence="2" id="KW-1185">Reference proteome</keyword>
<sequence>MKNNASKAPELYFTDQEEGIVARRYWKKHGEYLKKSVDEEDEEDILNLEQIRKRLLAGFPEDFPQRNSISINSICNYMNNKLQLTLKRTKPLDVAQEVERTQRLRRKYCENLQAEGVNYMDNCIFVDKAGLNSCMVPGRARSKKDEKAHVLTKTKRAKNMSIIGAISHTRLESLQAVIIDKGKDRFIFGKFVAQLLK</sequence>
<accession>A0A0B7NE47</accession>
<evidence type="ECO:0000313" key="2">
    <source>
        <dbReference type="Proteomes" id="UP000054107"/>
    </source>
</evidence>
<dbReference type="GO" id="GO:0003676">
    <property type="term" value="F:nucleic acid binding"/>
    <property type="evidence" value="ECO:0007669"/>
    <property type="project" value="InterPro"/>
</dbReference>
<protein>
    <recommendedName>
        <fullName evidence="3">Tc1-like transposase DDE domain-containing protein</fullName>
    </recommendedName>
</protein>
<reference evidence="1 2" key="1">
    <citation type="submission" date="2014-09" db="EMBL/GenBank/DDBJ databases">
        <authorList>
            <person name="Ellenberger Sabrina"/>
        </authorList>
    </citation>
    <scope>NUCLEOTIDE SEQUENCE [LARGE SCALE GENOMIC DNA]</scope>
    <source>
        <strain evidence="1 2">CBS 412.66</strain>
    </source>
</reference>